<sequence length="93" mass="10515">MNKVVLSAETIRKIGMVLGRNIPQSEEGNIESFEGFSEADLNDFRLLESRSGVLAVSYIRYRLEKKEDLDIVVSFLASVVLQGISVQEWVKPR</sequence>
<name>A0A840MV62_9PROT</name>
<dbReference type="Proteomes" id="UP000575898">
    <property type="component" value="Unassembled WGS sequence"/>
</dbReference>
<accession>A0A840MV62</accession>
<organism evidence="1 2">
    <name type="scientific">Chitinivorax tropicus</name>
    <dbReference type="NCBI Taxonomy" id="714531"/>
    <lineage>
        <taxon>Bacteria</taxon>
        <taxon>Pseudomonadati</taxon>
        <taxon>Pseudomonadota</taxon>
        <taxon>Betaproteobacteria</taxon>
        <taxon>Chitinivorax</taxon>
    </lineage>
</organism>
<evidence type="ECO:0000313" key="1">
    <source>
        <dbReference type="EMBL" id="MBB5020692.1"/>
    </source>
</evidence>
<dbReference type="EMBL" id="JACHHY010000087">
    <property type="protein sequence ID" value="MBB5020692.1"/>
    <property type="molecule type" value="Genomic_DNA"/>
</dbReference>
<gene>
    <name evidence="1" type="ORF">HNQ59_004017</name>
</gene>
<protein>
    <submittedName>
        <fullName evidence="1">Uncharacterized protein</fullName>
    </submittedName>
</protein>
<keyword evidence="2" id="KW-1185">Reference proteome</keyword>
<proteinExistence type="predicted"/>
<dbReference type="RefSeq" id="WP_184042038.1">
    <property type="nucleotide sequence ID" value="NZ_JACHHY010000087.1"/>
</dbReference>
<comment type="caution">
    <text evidence="1">The sequence shown here is derived from an EMBL/GenBank/DDBJ whole genome shotgun (WGS) entry which is preliminary data.</text>
</comment>
<reference evidence="1 2" key="1">
    <citation type="submission" date="2020-08" db="EMBL/GenBank/DDBJ databases">
        <title>Genomic Encyclopedia of Type Strains, Phase IV (KMG-IV): sequencing the most valuable type-strain genomes for metagenomic binning, comparative biology and taxonomic classification.</title>
        <authorList>
            <person name="Goeker M."/>
        </authorList>
    </citation>
    <scope>NUCLEOTIDE SEQUENCE [LARGE SCALE GENOMIC DNA]</scope>
    <source>
        <strain evidence="1 2">DSM 27165</strain>
    </source>
</reference>
<evidence type="ECO:0000313" key="2">
    <source>
        <dbReference type="Proteomes" id="UP000575898"/>
    </source>
</evidence>
<dbReference type="AlphaFoldDB" id="A0A840MV62"/>